<accession>A0A6J5DLU7</accession>
<reference evidence="1 2" key="1">
    <citation type="submission" date="2020-04" db="EMBL/GenBank/DDBJ databases">
        <authorList>
            <person name="De Canck E."/>
        </authorList>
    </citation>
    <scope>NUCLEOTIDE SEQUENCE [LARGE SCALE GENOMIC DNA]</scope>
    <source>
        <strain evidence="1 2">LMG 29542</strain>
    </source>
</reference>
<keyword evidence="2" id="KW-1185">Reference proteome</keyword>
<organism evidence="1 2">
    <name type="scientific">Paraburkholderia humisilvae</name>
    <dbReference type="NCBI Taxonomy" id="627669"/>
    <lineage>
        <taxon>Bacteria</taxon>
        <taxon>Pseudomonadati</taxon>
        <taxon>Pseudomonadota</taxon>
        <taxon>Betaproteobacteria</taxon>
        <taxon>Burkholderiales</taxon>
        <taxon>Burkholderiaceae</taxon>
        <taxon>Paraburkholderia</taxon>
    </lineage>
</organism>
<evidence type="ECO:0000313" key="1">
    <source>
        <dbReference type="EMBL" id="CAB3754933.1"/>
    </source>
</evidence>
<dbReference type="AlphaFoldDB" id="A0A6J5DLU7"/>
<name>A0A6J5DLU7_9BURK</name>
<dbReference type="EMBL" id="CADIKH010000009">
    <property type="protein sequence ID" value="CAB3754933.1"/>
    <property type="molecule type" value="Genomic_DNA"/>
</dbReference>
<protein>
    <submittedName>
        <fullName evidence="1">Uncharacterized protein</fullName>
    </submittedName>
</protein>
<dbReference type="Proteomes" id="UP000494363">
    <property type="component" value="Unassembled WGS sequence"/>
</dbReference>
<gene>
    <name evidence="1" type="ORF">LMG29542_02494</name>
</gene>
<evidence type="ECO:0000313" key="2">
    <source>
        <dbReference type="Proteomes" id="UP000494363"/>
    </source>
</evidence>
<proteinExistence type="predicted"/>
<sequence>MKLIPLDSFEPYNSGFEMAGFSMVSVDGRHYTTVFLLLSSLFCLTRKRGGAVKHHEVPRREVRSANATTYTAQKRAST</sequence>